<evidence type="ECO:0000313" key="3">
    <source>
        <dbReference type="EMBL" id="KAJ6837223.1"/>
    </source>
</evidence>
<name>A0AAX6H8Q7_IRIPA</name>
<evidence type="ECO:0000313" key="4">
    <source>
        <dbReference type="Proteomes" id="UP001140949"/>
    </source>
</evidence>
<dbReference type="SMART" id="SM00698">
    <property type="entry name" value="MORN"/>
    <property type="match status" value="4"/>
</dbReference>
<keyword evidence="1" id="KW-0677">Repeat</keyword>
<dbReference type="GO" id="GO:0010020">
    <property type="term" value="P:chloroplast fission"/>
    <property type="evidence" value="ECO:0007669"/>
    <property type="project" value="TreeGrafter"/>
</dbReference>
<dbReference type="SUPFAM" id="SSF82185">
    <property type="entry name" value="Histone H3 K4-specific methyltransferase SET7/9 N-terminal domain"/>
    <property type="match status" value="1"/>
</dbReference>
<dbReference type="AlphaFoldDB" id="A0AAX6H8Q7"/>
<organism evidence="3 4">
    <name type="scientific">Iris pallida</name>
    <name type="common">Sweet iris</name>
    <dbReference type="NCBI Taxonomy" id="29817"/>
    <lineage>
        <taxon>Eukaryota</taxon>
        <taxon>Viridiplantae</taxon>
        <taxon>Streptophyta</taxon>
        <taxon>Embryophyta</taxon>
        <taxon>Tracheophyta</taxon>
        <taxon>Spermatophyta</taxon>
        <taxon>Magnoliopsida</taxon>
        <taxon>Liliopsida</taxon>
        <taxon>Asparagales</taxon>
        <taxon>Iridaceae</taxon>
        <taxon>Iridoideae</taxon>
        <taxon>Irideae</taxon>
        <taxon>Iris</taxon>
    </lineage>
</organism>
<dbReference type="InterPro" id="IPR003409">
    <property type="entry name" value="MORN"/>
</dbReference>
<sequence length="711" mass="78470">MEATIRISSSFATPFLSSPSPLIFRARLNSANGFSFFRRRPLLRLRASSAPDPCQYVEVIGIGSRKDALIDFCLGHTSLSSSSFRFWTIHWGDSQKVQLLQKCHETGVVIGNVEFAQLLHQCSPAVILVASTGHGLDHIAAIELLNTVKSAGGLAAAILLKPFSFEGQRRQEEVDALVNKLQGSSQLYFAVEANSLQRTEAETLAEALESANNAVFLAINSVSKLMTDLHMKILSSPDGQMKEVKSFEVLNLLEAYGEAKVCSGSGYNLKSAIVQAMSCRNLLGGDLRDLNGLVVFTVTSSCAMDRRDMSSAIHNFRRFTGCTREIIISHIYEPAMEPNLIVTTLLIVGCYVKRDSKKKSFLSGLAVHLPFLYFLLGRDHTDSSTNSLSNSSVHPVSSLGSESMSSLHLSDNALQTNPEEVGTDTSSRESSLVIESSENFHSSDNHHTSEGVDREQHSNWNIGPGFHIAQLWAKERANFSGIKVDILEFVTLPAGVKLPELSSDSFPYSESSIPESFNAISSDSQVLKGRNEDDGQKRGLLSARAALMLESERESPKSWSPVIELQYRGGTYKGHSQGGLPDGKGRLTFRDGSFYDGMWRYGKRSGPGTFCYSNGDVFQGAWRDDLMHGRGWFYFHTGDRWFANFWKGKANGEGRFYSKSGSIFFGCFKNGWRHGEGQHVDIDGSRWIEIWNEGALVSRACMGKGYERADQ</sequence>
<dbReference type="EMBL" id="JANAVB010011399">
    <property type="protein sequence ID" value="KAJ6837223.1"/>
    <property type="molecule type" value="Genomic_DNA"/>
</dbReference>
<dbReference type="Gene3D" id="3.40.50.1440">
    <property type="entry name" value="Tubulin/FtsZ, GTPase domain"/>
    <property type="match status" value="1"/>
</dbReference>
<feature type="compositionally biased region" description="Basic and acidic residues" evidence="2">
    <location>
        <begin position="441"/>
        <end position="457"/>
    </location>
</feature>
<dbReference type="Gene3D" id="2.20.110.10">
    <property type="entry name" value="Histone H3 K4-specific methyltransferase SET7/9 N-terminal domain"/>
    <property type="match status" value="2"/>
</dbReference>
<dbReference type="InterPro" id="IPR036525">
    <property type="entry name" value="Tubulin/FtsZ_GTPase_sf"/>
</dbReference>
<dbReference type="PANTHER" id="PTHR43215:SF15">
    <property type="entry name" value="PROTEIN ACCUMULATION AND REPLICATION OF CHLOROPLASTS 3, CHLOROPLASTIC"/>
    <property type="match status" value="1"/>
</dbReference>
<accession>A0AAX6H8Q7</accession>
<dbReference type="PANTHER" id="PTHR43215">
    <property type="entry name" value="RADIAL SPOKE HEAD 1 HOMOLOG"/>
    <property type="match status" value="1"/>
</dbReference>
<dbReference type="GO" id="GO:0009707">
    <property type="term" value="C:chloroplast outer membrane"/>
    <property type="evidence" value="ECO:0007669"/>
    <property type="project" value="TreeGrafter"/>
</dbReference>
<gene>
    <name evidence="3" type="ORF">M6B38_121780</name>
</gene>
<feature type="compositionally biased region" description="Low complexity" evidence="2">
    <location>
        <begin position="428"/>
        <end position="437"/>
    </location>
</feature>
<dbReference type="GO" id="GO:0005829">
    <property type="term" value="C:cytosol"/>
    <property type="evidence" value="ECO:0007669"/>
    <property type="project" value="TreeGrafter"/>
</dbReference>
<keyword evidence="4" id="KW-1185">Reference proteome</keyword>
<dbReference type="SUPFAM" id="SSF52490">
    <property type="entry name" value="Tubulin nucleotide-binding domain-like"/>
    <property type="match status" value="1"/>
</dbReference>
<protein>
    <submittedName>
        <fullName evidence="3">Protein ACCUMULATION AND REPLICATION OF CHLOROPLASTS 3 isoform X1</fullName>
    </submittedName>
</protein>
<reference evidence="3" key="1">
    <citation type="journal article" date="2023" name="GigaByte">
        <title>Genome assembly of the bearded iris, Iris pallida Lam.</title>
        <authorList>
            <person name="Bruccoleri R.E."/>
            <person name="Oakeley E.J."/>
            <person name="Faust A.M.E."/>
            <person name="Altorfer M."/>
            <person name="Dessus-Babus S."/>
            <person name="Burckhardt D."/>
            <person name="Oertli M."/>
            <person name="Naumann U."/>
            <person name="Petersen F."/>
            <person name="Wong J."/>
        </authorList>
    </citation>
    <scope>NUCLEOTIDE SEQUENCE</scope>
    <source>
        <strain evidence="3">GSM-AAB239-AS_SAM_17_03QT</strain>
    </source>
</reference>
<evidence type="ECO:0000256" key="2">
    <source>
        <dbReference type="SAM" id="MobiDB-lite"/>
    </source>
</evidence>
<comment type="caution">
    <text evidence="3">The sequence shown here is derived from an EMBL/GenBank/DDBJ whole genome shotgun (WGS) entry which is preliminary data.</text>
</comment>
<reference evidence="3" key="2">
    <citation type="submission" date="2023-04" db="EMBL/GenBank/DDBJ databases">
        <authorList>
            <person name="Bruccoleri R.E."/>
            <person name="Oakeley E.J."/>
            <person name="Faust A.-M."/>
            <person name="Dessus-Babus S."/>
            <person name="Altorfer M."/>
            <person name="Burckhardt D."/>
            <person name="Oertli M."/>
            <person name="Naumann U."/>
            <person name="Petersen F."/>
            <person name="Wong J."/>
        </authorList>
    </citation>
    <scope>NUCLEOTIDE SEQUENCE</scope>
    <source>
        <strain evidence="3">GSM-AAB239-AS_SAM_17_03QT</strain>
        <tissue evidence="3">Leaf</tissue>
    </source>
</reference>
<dbReference type="Proteomes" id="UP001140949">
    <property type="component" value="Unassembled WGS sequence"/>
</dbReference>
<dbReference type="Pfam" id="PF02493">
    <property type="entry name" value="MORN"/>
    <property type="match status" value="5"/>
</dbReference>
<proteinExistence type="predicted"/>
<evidence type="ECO:0000256" key="1">
    <source>
        <dbReference type="ARBA" id="ARBA00022737"/>
    </source>
</evidence>
<feature type="region of interest" description="Disordered" evidence="2">
    <location>
        <begin position="416"/>
        <end position="458"/>
    </location>
</feature>